<keyword evidence="1" id="KW-1133">Transmembrane helix</keyword>
<evidence type="ECO:0000313" key="2">
    <source>
        <dbReference type="EMBL" id="SMF20980.1"/>
    </source>
</evidence>
<evidence type="ECO:0000256" key="1">
    <source>
        <dbReference type="SAM" id="Phobius"/>
    </source>
</evidence>
<keyword evidence="1" id="KW-0472">Membrane</keyword>
<name>A0A1Y6BTW0_9PROT</name>
<dbReference type="EMBL" id="FWZX01000007">
    <property type="protein sequence ID" value="SMF20980.1"/>
    <property type="molecule type" value="Genomic_DNA"/>
</dbReference>
<evidence type="ECO:0000313" key="3">
    <source>
        <dbReference type="Proteomes" id="UP000192917"/>
    </source>
</evidence>
<feature type="transmembrane region" description="Helical" evidence="1">
    <location>
        <begin position="30"/>
        <end position="51"/>
    </location>
</feature>
<proteinExistence type="predicted"/>
<sequence length="60" mass="6023">MSVSQIPLPAPARALRNEAPAIDPISLRNALVMSGLALASWGAVFGLIGLARSGLALVAG</sequence>
<organism evidence="2 3">
    <name type="scientific">Tistlia consotensis USBA 355</name>
    <dbReference type="NCBI Taxonomy" id="560819"/>
    <lineage>
        <taxon>Bacteria</taxon>
        <taxon>Pseudomonadati</taxon>
        <taxon>Pseudomonadota</taxon>
        <taxon>Alphaproteobacteria</taxon>
        <taxon>Rhodospirillales</taxon>
        <taxon>Rhodovibrionaceae</taxon>
        <taxon>Tistlia</taxon>
    </lineage>
</organism>
<protein>
    <submittedName>
        <fullName evidence="2">Uncharacterized protein</fullName>
    </submittedName>
</protein>
<dbReference type="AlphaFoldDB" id="A0A1Y6BTW0"/>
<keyword evidence="3" id="KW-1185">Reference proteome</keyword>
<keyword evidence="1" id="KW-0812">Transmembrane</keyword>
<reference evidence="2 3" key="1">
    <citation type="submission" date="2017-04" db="EMBL/GenBank/DDBJ databases">
        <authorList>
            <person name="Afonso C.L."/>
            <person name="Miller P.J."/>
            <person name="Scott M.A."/>
            <person name="Spackman E."/>
            <person name="Goraichik I."/>
            <person name="Dimitrov K.M."/>
            <person name="Suarez D.L."/>
            <person name="Swayne D.E."/>
        </authorList>
    </citation>
    <scope>NUCLEOTIDE SEQUENCE [LARGE SCALE GENOMIC DNA]</scope>
    <source>
        <strain evidence="2 3">USBA 355</strain>
    </source>
</reference>
<dbReference type="RefSeq" id="WP_085122772.1">
    <property type="nucleotide sequence ID" value="NZ_FWZX01000007.1"/>
</dbReference>
<dbReference type="Proteomes" id="UP000192917">
    <property type="component" value="Unassembled WGS sequence"/>
</dbReference>
<accession>A0A1Y6BTW0</accession>
<gene>
    <name evidence="2" type="ORF">SAMN05428998_10767</name>
</gene>